<dbReference type="EMBL" id="LLXI01000233">
    <property type="protein sequence ID" value="PKY43080.1"/>
    <property type="molecule type" value="Genomic_DNA"/>
</dbReference>
<protein>
    <recommendedName>
        <fullName evidence="3">Protein kinase domain-containing protein</fullName>
    </recommendedName>
</protein>
<keyword evidence="2" id="KW-1185">Reference proteome</keyword>
<dbReference type="SUPFAM" id="SSF56112">
    <property type="entry name" value="Protein kinase-like (PK-like)"/>
    <property type="match status" value="1"/>
</dbReference>
<evidence type="ECO:0000313" key="1">
    <source>
        <dbReference type="EMBL" id="PKY43080.1"/>
    </source>
</evidence>
<dbReference type="AlphaFoldDB" id="A0A2I1G8X3"/>
<proteinExistence type="predicted"/>
<evidence type="ECO:0008006" key="3">
    <source>
        <dbReference type="Google" id="ProtNLM"/>
    </source>
</evidence>
<comment type="caution">
    <text evidence="1">The sequence shown here is derived from an EMBL/GenBank/DDBJ whole genome shotgun (WGS) entry which is preliminary data.</text>
</comment>
<gene>
    <name evidence="1" type="ORF">RhiirA4_107051</name>
</gene>
<dbReference type="Gene3D" id="3.30.200.20">
    <property type="entry name" value="Phosphorylase Kinase, domain 1"/>
    <property type="match status" value="1"/>
</dbReference>
<reference evidence="1 2" key="1">
    <citation type="submission" date="2015-10" db="EMBL/GenBank/DDBJ databases">
        <title>Genome analyses suggest a sexual origin of heterokaryosis in a supposedly ancient asexual fungus.</title>
        <authorList>
            <person name="Ropars J."/>
            <person name="Sedzielewska K."/>
            <person name="Noel J."/>
            <person name="Charron P."/>
            <person name="Farinelli L."/>
            <person name="Marton T."/>
            <person name="Kruger M."/>
            <person name="Pelin A."/>
            <person name="Brachmann A."/>
            <person name="Corradi N."/>
        </authorList>
    </citation>
    <scope>NUCLEOTIDE SEQUENCE [LARGE SCALE GENOMIC DNA]</scope>
    <source>
        <strain evidence="1 2">A4</strain>
    </source>
</reference>
<evidence type="ECO:0000313" key="2">
    <source>
        <dbReference type="Proteomes" id="UP000234323"/>
    </source>
</evidence>
<name>A0A2I1G8X3_9GLOM</name>
<accession>A0A2I1G8X3</accession>
<sequence length="66" mass="8128">MLRFNSRFKGRMLVLHIMDTDLRKYLQHQHTWKEKNKCSMLCEVLYRIHDNNAVHKDLHSRNILYS</sequence>
<dbReference type="Gene3D" id="1.10.510.10">
    <property type="entry name" value="Transferase(Phosphotransferase) domain 1"/>
    <property type="match status" value="1"/>
</dbReference>
<dbReference type="Proteomes" id="UP000234323">
    <property type="component" value="Unassembled WGS sequence"/>
</dbReference>
<organism evidence="1 2">
    <name type="scientific">Rhizophagus irregularis</name>
    <dbReference type="NCBI Taxonomy" id="588596"/>
    <lineage>
        <taxon>Eukaryota</taxon>
        <taxon>Fungi</taxon>
        <taxon>Fungi incertae sedis</taxon>
        <taxon>Mucoromycota</taxon>
        <taxon>Glomeromycotina</taxon>
        <taxon>Glomeromycetes</taxon>
        <taxon>Glomerales</taxon>
        <taxon>Glomeraceae</taxon>
        <taxon>Rhizophagus</taxon>
    </lineage>
</organism>
<dbReference type="InterPro" id="IPR011009">
    <property type="entry name" value="Kinase-like_dom_sf"/>
</dbReference>